<gene>
    <name evidence="3" type="ORF">EEI45_04390</name>
</gene>
<keyword evidence="4" id="KW-1185">Reference proteome</keyword>
<sequence>MILNHIREKRAACGYTQQIFADQVGVSRQTIIALEKGSYNPSLELAFKCAIILNCTLDELFQYEEKTL</sequence>
<feature type="domain" description="HTH cro/C1-type" evidence="2">
    <location>
        <begin position="6"/>
        <end position="60"/>
    </location>
</feature>
<evidence type="ECO:0000313" key="3">
    <source>
        <dbReference type="EMBL" id="AZK44096.1"/>
    </source>
</evidence>
<dbReference type="KEGG" id="eri:EEI45_04390"/>
<dbReference type="SMART" id="SM00530">
    <property type="entry name" value="HTH_XRE"/>
    <property type="match status" value="1"/>
</dbReference>
<protein>
    <submittedName>
        <fullName evidence="3">Transcriptional regulator</fullName>
    </submittedName>
</protein>
<dbReference type="RefSeq" id="WP_125164282.1">
    <property type="nucleotide sequence ID" value="NZ_CP034234.1"/>
</dbReference>
<dbReference type="GO" id="GO:0003677">
    <property type="term" value="F:DNA binding"/>
    <property type="evidence" value="ECO:0007669"/>
    <property type="project" value="UniProtKB-KW"/>
</dbReference>
<dbReference type="AlphaFoldDB" id="A0A3S8RME4"/>
<dbReference type="PROSITE" id="PS50943">
    <property type="entry name" value="HTH_CROC1"/>
    <property type="match status" value="1"/>
</dbReference>
<dbReference type="SUPFAM" id="SSF47413">
    <property type="entry name" value="lambda repressor-like DNA-binding domains"/>
    <property type="match status" value="1"/>
</dbReference>
<evidence type="ECO:0000313" key="4">
    <source>
        <dbReference type="Proteomes" id="UP000278804"/>
    </source>
</evidence>
<name>A0A3S8RME4_9FIRM</name>
<dbReference type="EMBL" id="CP034234">
    <property type="protein sequence ID" value="AZK44096.1"/>
    <property type="molecule type" value="Genomic_DNA"/>
</dbReference>
<dbReference type="InterPro" id="IPR001387">
    <property type="entry name" value="Cro/C1-type_HTH"/>
</dbReference>
<organism evidence="3 4">
    <name type="scientific">Erysipelothrix piscisicarius</name>
    <dbReference type="NCBI Taxonomy" id="2485784"/>
    <lineage>
        <taxon>Bacteria</taxon>
        <taxon>Bacillati</taxon>
        <taxon>Bacillota</taxon>
        <taxon>Erysipelotrichia</taxon>
        <taxon>Erysipelotrichales</taxon>
        <taxon>Erysipelotrichaceae</taxon>
        <taxon>Erysipelothrix</taxon>
    </lineage>
</organism>
<dbReference type="PANTHER" id="PTHR46558:SF4">
    <property type="entry name" value="DNA-BIDING PHAGE PROTEIN"/>
    <property type="match status" value="1"/>
</dbReference>
<proteinExistence type="predicted"/>
<dbReference type="Pfam" id="PF01381">
    <property type="entry name" value="HTH_3"/>
    <property type="match status" value="1"/>
</dbReference>
<reference evidence="3 4" key="1">
    <citation type="journal article" date="2020" name="Int. J. Syst. Evol. Microbiol.">
        <title>Description of Erysipelothrix piscisicarius sp. nov., an emergent fish pathogen, and assessment of virulence using a tiger barb (Puntigrus tetrazona) infection model.</title>
        <authorList>
            <person name="Pomaranski E.K."/>
            <person name="Griffin M.J."/>
            <person name="Camus A.C."/>
            <person name="Armwood A.R."/>
            <person name="Shelley J."/>
            <person name="Waldbieser G.C."/>
            <person name="LaFrentz B.R."/>
            <person name="Garcia J.C."/>
            <person name="Yanong R."/>
            <person name="Soto E."/>
        </authorList>
    </citation>
    <scope>NUCLEOTIDE SEQUENCE [LARGE SCALE GENOMIC DNA]</scope>
    <source>
        <strain evidence="3 4">15TAL0474</strain>
    </source>
</reference>
<dbReference type="CDD" id="cd00093">
    <property type="entry name" value="HTH_XRE"/>
    <property type="match status" value="1"/>
</dbReference>
<dbReference type="Gene3D" id="1.10.260.40">
    <property type="entry name" value="lambda repressor-like DNA-binding domains"/>
    <property type="match status" value="1"/>
</dbReference>
<dbReference type="PANTHER" id="PTHR46558">
    <property type="entry name" value="TRACRIPTIONAL REGULATORY PROTEIN-RELATED-RELATED"/>
    <property type="match status" value="1"/>
</dbReference>
<evidence type="ECO:0000259" key="2">
    <source>
        <dbReference type="PROSITE" id="PS50943"/>
    </source>
</evidence>
<dbReference type="Proteomes" id="UP000278804">
    <property type="component" value="Chromosome"/>
</dbReference>
<accession>A0A3S8RME4</accession>
<keyword evidence="1" id="KW-0238">DNA-binding</keyword>
<evidence type="ECO:0000256" key="1">
    <source>
        <dbReference type="ARBA" id="ARBA00023125"/>
    </source>
</evidence>
<dbReference type="InterPro" id="IPR010982">
    <property type="entry name" value="Lambda_DNA-bd_dom_sf"/>
</dbReference>